<dbReference type="AlphaFoldDB" id="A0AAQ3L1P4"/>
<dbReference type="Proteomes" id="UP001327560">
    <property type="component" value="Chromosome 7"/>
</dbReference>
<proteinExistence type="predicted"/>
<name>A0AAQ3L1P4_9LILI</name>
<reference evidence="1 2" key="1">
    <citation type="submission" date="2023-10" db="EMBL/GenBank/DDBJ databases">
        <title>Chromosome-scale genome assembly provides insights into flower coloration mechanisms of Canna indica.</title>
        <authorList>
            <person name="Li C."/>
        </authorList>
    </citation>
    <scope>NUCLEOTIDE SEQUENCE [LARGE SCALE GENOMIC DNA]</scope>
    <source>
        <tissue evidence="1">Flower</tissue>
    </source>
</reference>
<evidence type="ECO:0000313" key="2">
    <source>
        <dbReference type="Proteomes" id="UP001327560"/>
    </source>
</evidence>
<dbReference type="EMBL" id="CP136896">
    <property type="protein sequence ID" value="WOL15302.1"/>
    <property type="molecule type" value="Genomic_DNA"/>
</dbReference>
<evidence type="ECO:0000313" key="1">
    <source>
        <dbReference type="EMBL" id="WOL15302.1"/>
    </source>
</evidence>
<keyword evidence="2" id="KW-1185">Reference proteome</keyword>
<gene>
    <name evidence="1" type="ORF">Cni_G24083</name>
</gene>
<protein>
    <submittedName>
        <fullName evidence="1">Uncharacterized protein</fullName>
    </submittedName>
</protein>
<sequence>MGAGIPSLDALLRRHGSDPIGGRVPQQRLVNHGADRLVLAAGVPSLEAANLDGMLVVVAEQDLLRDRALD</sequence>
<organism evidence="1 2">
    <name type="scientific">Canna indica</name>
    <name type="common">Indian-shot</name>
    <dbReference type="NCBI Taxonomy" id="4628"/>
    <lineage>
        <taxon>Eukaryota</taxon>
        <taxon>Viridiplantae</taxon>
        <taxon>Streptophyta</taxon>
        <taxon>Embryophyta</taxon>
        <taxon>Tracheophyta</taxon>
        <taxon>Spermatophyta</taxon>
        <taxon>Magnoliopsida</taxon>
        <taxon>Liliopsida</taxon>
        <taxon>Zingiberales</taxon>
        <taxon>Cannaceae</taxon>
        <taxon>Canna</taxon>
    </lineage>
</organism>
<accession>A0AAQ3L1P4</accession>